<dbReference type="EC" id="2.4.2.26" evidence="6"/>
<dbReference type="UniPathway" id="UPA00755"/>
<feature type="transmembrane region" description="Helical" evidence="21">
    <location>
        <begin position="30"/>
        <end position="50"/>
    </location>
</feature>
<evidence type="ECO:0000256" key="17">
    <source>
        <dbReference type="ARBA" id="ARBA00023180"/>
    </source>
</evidence>
<dbReference type="GO" id="GO:0046872">
    <property type="term" value="F:metal ion binding"/>
    <property type="evidence" value="ECO:0007669"/>
    <property type="project" value="UniProtKB-KW"/>
</dbReference>
<keyword evidence="14" id="KW-0333">Golgi apparatus</keyword>
<dbReference type="InterPro" id="IPR003406">
    <property type="entry name" value="Glyco_trans_14"/>
</dbReference>
<keyword evidence="8" id="KW-0808">Transferase</keyword>
<evidence type="ECO:0000256" key="13">
    <source>
        <dbReference type="ARBA" id="ARBA00022989"/>
    </source>
</evidence>
<accession>A0A1W4WZH1</accession>
<keyword evidence="17" id="KW-0325">Glycoprotein</keyword>
<gene>
    <name evidence="24" type="primary">LOC108737531</name>
</gene>
<evidence type="ECO:0000256" key="6">
    <source>
        <dbReference type="ARBA" id="ARBA00011972"/>
    </source>
</evidence>
<dbReference type="GO" id="GO:0050650">
    <property type="term" value="P:chondroitin sulfate proteoglycan biosynthetic process"/>
    <property type="evidence" value="ECO:0007669"/>
    <property type="project" value="TreeGrafter"/>
</dbReference>
<dbReference type="InterPro" id="IPR043538">
    <property type="entry name" value="XYLT"/>
</dbReference>
<evidence type="ECO:0000256" key="16">
    <source>
        <dbReference type="ARBA" id="ARBA00023157"/>
    </source>
</evidence>
<dbReference type="InterPro" id="IPR024448">
    <property type="entry name" value="XylT_C"/>
</dbReference>
<keyword evidence="16" id="KW-1015">Disulfide bond</keyword>
<dbReference type="PANTHER" id="PTHR46025">
    <property type="entry name" value="XYLOSYLTRANSFERASE OXT"/>
    <property type="match status" value="1"/>
</dbReference>
<dbReference type="Pfam" id="PF02485">
    <property type="entry name" value="Branch"/>
    <property type="match status" value="1"/>
</dbReference>
<dbReference type="Pfam" id="PF01822">
    <property type="entry name" value="WSC"/>
    <property type="match status" value="1"/>
</dbReference>
<dbReference type="GO" id="GO:0005789">
    <property type="term" value="C:endoplasmic reticulum membrane"/>
    <property type="evidence" value="ECO:0007669"/>
    <property type="project" value="UniProtKB-SubCell"/>
</dbReference>
<keyword evidence="13 21" id="KW-1133">Transmembrane helix</keyword>
<evidence type="ECO:0000256" key="20">
    <source>
        <dbReference type="SAM" id="MobiDB-lite"/>
    </source>
</evidence>
<evidence type="ECO:0000256" key="21">
    <source>
        <dbReference type="SAM" id="Phobius"/>
    </source>
</evidence>
<evidence type="ECO:0000256" key="19">
    <source>
        <dbReference type="ARBA" id="ARBA00047847"/>
    </source>
</evidence>
<dbReference type="GeneID" id="108737531"/>
<dbReference type="FunCoup" id="A0A1W4WZH1">
    <property type="interactions" value="388"/>
</dbReference>
<dbReference type="OrthoDB" id="2019572at2759"/>
<evidence type="ECO:0000256" key="3">
    <source>
        <dbReference type="ARBA" id="ARBA00004840"/>
    </source>
</evidence>
<comment type="subcellular location">
    <subcellularLocation>
        <location evidence="2">Endoplasmic reticulum membrane</location>
        <topology evidence="2">Single-pass type II membrane protein</topology>
    </subcellularLocation>
    <subcellularLocation>
        <location evidence="1">Golgi apparatus membrane</location>
        <topology evidence="1">Single-pass type II membrane protein</topology>
    </subcellularLocation>
</comment>
<sequence length="921" mass="106387">MGKKFSKNELRCAMVVNKTIRTRWIRKYKIFFILGFFTIILQMYLAIQFISLHNETENDISWNPQKDQLESEGKANSAKKVGLLDDEDTQIFSNSQKEKKQINGNESNRSSNKVLTYLRLEELDFIPSCDIDIKEAISAIHRATTQRCKQFIANITCSEKEKKLYPASLPHYCPTDGFTKNKALGCFKDKNNSRLLSGFYAKYEKTNSPEHCLGICLQSGFPFAGVQYANECFCGTDKPPSSAKLPDSSCNMKCSGNVNKVCGGYFTINVFETGIKRPTSQTVITDSLLNAKRVKIVFLLTLNGRALRQIKRLINILAHQNVMFYIHVDVRQDYLFRELLILEKQFPNILKLTRNRFSTIWGGASLLTMLLSCMNELLHSDWQWDFIINLSESDYPVKTIDKLINFLSVNSHQNFVKSHGREVQRFIQKQGLDKTFVECDNHMWRIGDRKLPEGIVIDGGSDWVALSRKFVAYVASDTPADLVTGLLKVFRYTLLPAESFFHTVLKNSEFCNRSVDNNLHVTNWKRKLGCKCQYKHIVDWCGCSPNDFKTEDWMRIQNTENKQIFFARKFEPVINQAIILQLERWLFGSLFEEVPNVDSYWQSVYHYQDLSLVDDALLTIAQSVIRLQSKRFFNQHCQFHSTKIMEITTYHKQDMYKGNLILFETNEGFHFELLCKPKSLFIIRKLTSISKRLESITVSSEYDLKEKVSRNFLKALGPYSEPVLIYQFMADTDFHTRTYNISFVWINPAGNIEEVSSIQLDENFTIEIVKPSLKQPLLPGLWIIYLVHEREVLVQVKFLIVPLQYVSGSPINNSQINYFHSGNGEVKEFSVEWNDYGPRSIERESLKRTSIANSRRFGEDLENWIDSLVSKSYKLGELCIVKISNNSCFENLSLCEKTDWSSMSPDPKSSLKNLSRKLSES</sequence>
<dbReference type="GO" id="GO:0015012">
    <property type="term" value="P:heparan sulfate proteoglycan biosynthetic process"/>
    <property type="evidence" value="ECO:0007669"/>
    <property type="project" value="UniProtKB-UniPathway"/>
</dbReference>
<dbReference type="Proteomes" id="UP000192223">
    <property type="component" value="Unplaced"/>
</dbReference>
<dbReference type="STRING" id="224129.A0A1W4WZH1"/>
<keyword evidence="15 21" id="KW-0472">Membrane</keyword>
<comment type="pathway">
    <text evidence="3">Glycan metabolism; chondroitin sulfate biosynthesis.</text>
</comment>
<reference evidence="24" key="1">
    <citation type="submission" date="2025-08" db="UniProtKB">
        <authorList>
            <consortium name="RefSeq"/>
        </authorList>
    </citation>
    <scope>IDENTIFICATION</scope>
    <source>
        <tissue evidence="24">Entire body</tissue>
    </source>
</reference>
<evidence type="ECO:0000256" key="4">
    <source>
        <dbReference type="ARBA" id="ARBA00005093"/>
    </source>
</evidence>
<keyword evidence="11" id="KW-0256">Endoplasmic reticulum</keyword>
<organism evidence="23 24">
    <name type="scientific">Agrilus planipennis</name>
    <name type="common">Emerald ash borer</name>
    <name type="synonym">Agrilus marcopoli</name>
    <dbReference type="NCBI Taxonomy" id="224129"/>
    <lineage>
        <taxon>Eukaryota</taxon>
        <taxon>Metazoa</taxon>
        <taxon>Ecdysozoa</taxon>
        <taxon>Arthropoda</taxon>
        <taxon>Hexapoda</taxon>
        <taxon>Insecta</taxon>
        <taxon>Pterygota</taxon>
        <taxon>Neoptera</taxon>
        <taxon>Endopterygota</taxon>
        <taxon>Coleoptera</taxon>
        <taxon>Polyphaga</taxon>
        <taxon>Elateriformia</taxon>
        <taxon>Buprestoidea</taxon>
        <taxon>Buprestidae</taxon>
        <taxon>Agrilinae</taxon>
        <taxon>Agrilus</taxon>
    </lineage>
</organism>
<dbReference type="RefSeq" id="XP_018325912.1">
    <property type="nucleotide sequence ID" value="XM_018470410.2"/>
</dbReference>
<evidence type="ECO:0000313" key="24">
    <source>
        <dbReference type="RefSeq" id="XP_018325912.1"/>
    </source>
</evidence>
<name>A0A1W4WZH1_AGRPL</name>
<comment type="catalytic activity">
    <reaction evidence="19">
        <text>UDP-alpha-D-xylose + L-seryl-[protein] = 3-O-(beta-D-xylosyl)-L-seryl-[protein] + UDP + H(+)</text>
        <dbReference type="Rhea" id="RHEA:50192"/>
        <dbReference type="Rhea" id="RHEA-COMP:9863"/>
        <dbReference type="Rhea" id="RHEA-COMP:12567"/>
        <dbReference type="ChEBI" id="CHEBI:15378"/>
        <dbReference type="ChEBI" id="CHEBI:29999"/>
        <dbReference type="ChEBI" id="CHEBI:57632"/>
        <dbReference type="ChEBI" id="CHEBI:58223"/>
        <dbReference type="ChEBI" id="CHEBI:132085"/>
        <dbReference type="EC" id="2.4.2.26"/>
    </reaction>
</comment>
<comment type="pathway">
    <text evidence="4">Glycan metabolism; heparan sulfate biosynthesis.</text>
</comment>
<feature type="domain" description="WSC" evidence="22">
    <location>
        <begin position="180"/>
        <end position="274"/>
    </location>
</feature>
<evidence type="ECO:0000256" key="14">
    <source>
        <dbReference type="ARBA" id="ARBA00023034"/>
    </source>
</evidence>
<evidence type="ECO:0000256" key="11">
    <source>
        <dbReference type="ARBA" id="ARBA00022824"/>
    </source>
</evidence>
<evidence type="ECO:0000313" key="23">
    <source>
        <dbReference type="Proteomes" id="UP000192223"/>
    </source>
</evidence>
<evidence type="ECO:0000256" key="15">
    <source>
        <dbReference type="ARBA" id="ARBA00023136"/>
    </source>
</evidence>
<dbReference type="InParanoid" id="A0A1W4WZH1"/>
<proteinExistence type="inferred from homology"/>
<dbReference type="SMART" id="SM00321">
    <property type="entry name" value="WSC"/>
    <property type="match status" value="1"/>
</dbReference>
<evidence type="ECO:0000256" key="10">
    <source>
        <dbReference type="ARBA" id="ARBA00022723"/>
    </source>
</evidence>
<dbReference type="KEGG" id="apln:108737531"/>
<evidence type="ECO:0000256" key="8">
    <source>
        <dbReference type="ARBA" id="ARBA00022679"/>
    </source>
</evidence>
<keyword evidence="7" id="KW-0328">Glycosyltransferase</keyword>
<evidence type="ECO:0000259" key="22">
    <source>
        <dbReference type="PROSITE" id="PS51212"/>
    </source>
</evidence>
<keyword evidence="23" id="KW-1185">Reference proteome</keyword>
<dbReference type="PANTHER" id="PTHR46025:SF3">
    <property type="entry name" value="XYLOSYLTRANSFERASE OXT"/>
    <property type="match status" value="1"/>
</dbReference>
<evidence type="ECO:0000256" key="2">
    <source>
        <dbReference type="ARBA" id="ARBA00004648"/>
    </source>
</evidence>
<feature type="region of interest" description="Disordered" evidence="20">
    <location>
        <begin position="899"/>
        <end position="921"/>
    </location>
</feature>
<evidence type="ECO:0000256" key="1">
    <source>
        <dbReference type="ARBA" id="ARBA00004323"/>
    </source>
</evidence>
<evidence type="ECO:0000256" key="5">
    <source>
        <dbReference type="ARBA" id="ARBA00010195"/>
    </source>
</evidence>
<evidence type="ECO:0000256" key="12">
    <source>
        <dbReference type="ARBA" id="ARBA00022968"/>
    </source>
</evidence>
<keyword evidence="9 21" id="KW-0812">Transmembrane</keyword>
<dbReference type="PROSITE" id="PS51212">
    <property type="entry name" value="WSC"/>
    <property type="match status" value="1"/>
</dbReference>
<dbReference type="InterPro" id="IPR002889">
    <property type="entry name" value="WSC_carb-bd"/>
</dbReference>
<keyword evidence="10" id="KW-0479">Metal-binding</keyword>
<comment type="similarity">
    <text evidence="5">Belongs to the glycosyltransferase 14 family. XylT subfamily.</text>
</comment>
<dbReference type="GO" id="GO:0000139">
    <property type="term" value="C:Golgi membrane"/>
    <property type="evidence" value="ECO:0007669"/>
    <property type="project" value="UniProtKB-SubCell"/>
</dbReference>
<dbReference type="Pfam" id="PF12529">
    <property type="entry name" value="Xylo_C"/>
    <property type="match status" value="1"/>
</dbReference>
<evidence type="ECO:0000256" key="7">
    <source>
        <dbReference type="ARBA" id="ARBA00022676"/>
    </source>
</evidence>
<protein>
    <recommendedName>
        <fullName evidence="6">protein xylosyltransferase</fullName>
        <ecNumber evidence="6">2.4.2.26</ecNumber>
    </recommendedName>
    <alternativeName>
        <fullName evidence="18">Peptide O-xylosyltransferase</fullName>
    </alternativeName>
</protein>
<dbReference type="UniPathway" id="UPA00756"/>
<dbReference type="AlphaFoldDB" id="A0A1W4WZH1"/>
<dbReference type="GO" id="GO:0030158">
    <property type="term" value="F:protein xylosyltransferase activity"/>
    <property type="evidence" value="ECO:0007669"/>
    <property type="project" value="UniProtKB-EC"/>
</dbReference>
<evidence type="ECO:0000256" key="9">
    <source>
        <dbReference type="ARBA" id="ARBA00022692"/>
    </source>
</evidence>
<keyword evidence="12" id="KW-0735">Signal-anchor</keyword>
<evidence type="ECO:0000256" key="18">
    <source>
        <dbReference type="ARBA" id="ARBA00042865"/>
    </source>
</evidence>